<accession>A0AAV5W7H6</accession>
<feature type="non-terminal residue" evidence="1">
    <location>
        <position position="151"/>
    </location>
</feature>
<sequence length="151" mass="17602">DRKRVRECSKTMREAVQQSDLSIALVVLRFRFQSFEKEQSLRFEVAGHKNEFFEETEGNNAGSFENWLNTLRLSWFFRHLKSDGFLIETQGTLCVIDESELDQIAAQFDFAELNLRFFSRLQPSVIRFARRSKKPIDSITTGAFSPDPLEI</sequence>
<dbReference type="EMBL" id="BTSY01000005">
    <property type="protein sequence ID" value="GMT26663.1"/>
    <property type="molecule type" value="Genomic_DNA"/>
</dbReference>
<dbReference type="AlphaFoldDB" id="A0AAV5W7H6"/>
<evidence type="ECO:0000313" key="1">
    <source>
        <dbReference type="EMBL" id="GMT26663.1"/>
    </source>
</evidence>
<protein>
    <submittedName>
        <fullName evidence="1">Uncharacterized protein</fullName>
    </submittedName>
</protein>
<gene>
    <name evidence="1" type="ORF">PFISCL1PPCAC_17960</name>
</gene>
<organism evidence="1 2">
    <name type="scientific">Pristionchus fissidentatus</name>
    <dbReference type="NCBI Taxonomy" id="1538716"/>
    <lineage>
        <taxon>Eukaryota</taxon>
        <taxon>Metazoa</taxon>
        <taxon>Ecdysozoa</taxon>
        <taxon>Nematoda</taxon>
        <taxon>Chromadorea</taxon>
        <taxon>Rhabditida</taxon>
        <taxon>Rhabditina</taxon>
        <taxon>Diplogasteromorpha</taxon>
        <taxon>Diplogasteroidea</taxon>
        <taxon>Neodiplogasteridae</taxon>
        <taxon>Pristionchus</taxon>
    </lineage>
</organism>
<comment type="caution">
    <text evidence="1">The sequence shown here is derived from an EMBL/GenBank/DDBJ whole genome shotgun (WGS) entry which is preliminary data.</text>
</comment>
<reference evidence="1" key="1">
    <citation type="submission" date="2023-10" db="EMBL/GenBank/DDBJ databases">
        <title>Genome assembly of Pristionchus species.</title>
        <authorList>
            <person name="Yoshida K."/>
            <person name="Sommer R.J."/>
        </authorList>
    </citation>
    <scope>NUCLEOTIDE SEQUENCE</scope>
    <source>
        <strain evidence="1">RS5133</strain>
    </source>
</reference>
<evidence type="ECO:0000313" key="2">
    <source>
        <dbReference type="Proteomes" id="UP001432322"/>
    </source>
</evidence>
<keyword evidence="2" id="KW-1185">Reference proteome</keyword>
<name>A0AAV5W7H6_9BILA</name>
<dbReference type="Proteomes" id="UP001432322">
    <property type="component" value="Unassembled WGS sequence"/>
</dbReference>
<feature type="non-terminal residue" evidence="1">
    <location>
        <position position="1"/>
    </location>
</feature>
<proteinExistence type="predicted"/>